<proteinExistence type="predicted"/>
<gene>
    <name evidence="2" type="ORF">C4K07_6240</name>
</gene>
<feature type="region of interest" description="Disordered" evidence="1">
    <location>
        <begin position="16"/>
        <end position="40"/>
    </location>
</feature>
<evidence type="ECO:0000313" key="3">
    <source>
        <dbReference type="Proteomes" id="UP000280455"/>
    </source>
</evidence>
<sequence length="40" mass="4221">MFSAGWFGAHSLAAPGLLENGRSGQKGIDMAKTFDRNSPP</sequence>
<evidence type="ECO:0000313" key="2">
    <source>
        <dbReference type="EMBL" id="AZE32980.1"/>
    </source>
</evidence>
<reference evidence="2 3" key="1">
    <citation type="submission" date="2018-03" db="EMBL/GenBank/DDBJ databases">
        <title>Diversity of phytobeneficial traits revealed by whole-genome analysis of worldwide-isolated phenazine-producing Pseudomonas spp.</title>
        <authorList>
            <person name="Biessy A."/>
            <person name="Novinscak A."/>
            <person name="Blom J."/>
            <person name="Leger G."/>
            <person name="Thomashow L.S."/>
            <person name="Cazorla F.M."/>
            <person name="Josic D."/>
            <person name="Filion M."/>
        </authorList>
    </citation>
    <scope>NUCLEOTIDE SEQUENCE [LARGE SCALE GENOMIC DNA]</scope>
    <source>
        <strain evidence="2 3">ChPhzS24</strain>
    </source>
</reference>
<evidence type="ECO:0000256" key="1">
    <source>
        <dbReference type="SAM" id="MobiDB-lite"/>
    </source>
</evidence>
<organism evidence="2 3">
    <name type="scientific">Pseudomonas chlororaphis subsp. aureofaciens</name>
    <dbReference type="NCBI Taxonomy" id="587851"/>
    <lineage>
        <taxon>Bacteria</taxon>
        <taxon>Pseudomonadati</taxon>
        <taxon>Pseudomonadota</taxon>
        <taxon>Gammaproteobacteria</taxon>
        <taxon>Pseudomonadales</taxon>
        <taxon>Pseudomonadaceae</taxon>
        <taxon>Pseudomonas</taxon>
    </lineage>
</organism>
<dbReference type="AlphaFoldDB" id="A0AAD0ZPU1"/>
<accession>A0AAD0ZPU1</accession>
<name>A0AAD0ZPU1_9PSED</name>
<protein>
    <submittedName>
        <fullName evidence="2">Uncharacterized protein</fullName>
    </submittedName>
</protein>
<dbReference type="Proteomes" id="UP000280455">
    <property type="component" value="Chromosome"/>
</dbReference>
<dbReference type="EMBL" id="CP027750">
    <property type="protein sequence ID" value="AZE32980.1"/>
    <property type="molecule type" value="Genomic_DNA"/>
</dbReference>